<dbReference type="SUPFAM" id="SSF55961">
    <property type="entry name" value="Bet v1-like"/>
    <property type="match status" value="1"/>
</dbReference>
<keyword evidence="2" id="KW-1185">Reference proteome</keyword>
<dbReference type="Pfam" id="PF10604">
    <property type="entry name" value="Polyketide_cyc2"/>
    <property type="match status" value="1"/>
</dbReference>
<reference evidence="2" key="1">
    <citation type="submission" date="2023-07" db="EMBL/GenBank/DDBJ databases">
        <title>Whole genome shotgun sequence of Streptomyces spororaveus NBRC 15456.</title>
        <authorList>
            <person name="Komaki H."/>
            <person name="Tamura T."/>
        </authorList>
    </citation>
    <scope>NUCLEOTIDE SEQUENCE [LARGE SCALE GENOMIC DNA]</scope>
    <source>
        <strain evidence="2">NBRC 15456</strain>
    </source>
</reference>
<name>A0ABQ3TPY8_9ACTN</name>
<sequence>MGTARRLRLVGGMRALETVLVWDPARCFAYRVEEAGVPGVRAMMEEWRLAPSPYGGTTLHWTIALDVRQPVRPLWRAANPLLAGVLRRAARRLDLRIASAAVHG</sequence>
<evidence type="ECO:0000313" key="1">
    <source>
        <dbReference type="EMBL" id="GHI82372.1"/>
    </source>
</evidence>
<protein>
    <recommendedName>
        <fullName evidence="3">Polyketide cyclase/dehydrase/lipid transport protein</fullName>
    </recommendedName>
</protein>
<gene>
    <name evidence="1" type="ORF">Sspor_79330</name>
</gene>
<dbReference type="Proteomes" id="UP000608522">
    <property type="component" value="Unassembled WGS sequence"/>
</dbReference>
<accession>A0ABQ3TPY8</accession>
<dbReference type="InterPro" id="IPR019587">
    <property type="entry name" value="Polyketide_cyclase/dehydratase"/>
</dbReference>
<evidence type="ECO:0008006" key="3">
    <source>
        <dbReference type="Google" id="ProtNLM"/>
    </source>
</evidence>
<comment type="caution">
    <text evidence="1">The sequence shown here is derived from an EMBL/GenBank/DDBJ whole genome shotgun (WGS) entry which is preliminary data.</text>
</comment>
<dbReference type="InterPro" id="IPR023393">
    <property type="entry name" value="START-like_dom_sf"/>
</dbReference>
<organism evidence="1 2">
    <name type="scientific">Streptomyces spororaveus</name>
    <dbReference type="NCBI Taxonomy" id="284039"/>
    <lineage>
        <taxon>Bacteria</taxon>
        <taxon>Bacillati</taxon>
        <taxon>Actinomycetota</taxon>
        <taxon>Actinomycetes</taxon>
        <taxon>Kitasatosporales</taxon>
        <taxon>Streptomycetaceae</taxon>
        <taxon>Streptomyces</taxon>
    </lineage>
</organism>
<dbReference type="Gene3D" id="3.30.530.20">
    <property type="match status" value="1"/>
</dbReference>
<evidence type="ECO:0000313" key="2">
    <source>
        <dbReference type="Proteomes" id="UP000608522"/>
    </source>
</evidence>
<proteinExistence type="predicted"/>
<dbReference type="EMBL" id="BNED01000005">
    <property type="protein sequence ID" value="GHI82372.1"/>
    <property type="molecule type" value="Genomic_DNA"/>
</dbReference>